<protein>
    <recommendedName>
        <fullName evidence="2">DUF218 domain-containing protein</fullName>
    </recommendedName>
</protein>
<keyword evidence="1" id="KW-1133">Transmembrane helix</keyword>
<gene>
    <name evidence="3" type="ORF">XPG1_2193</name>
</gene>
<dbReference type="RefSeq" id="WP_045958914.1">
    <property type="nucleotide sequence ID" value="NZ_FO704551.1"/>
</dbReference>
<dbReference type="OrthoDB" id="9809813at2"/>
<accession>A0A068R3T0</accession>
<dbReference type="Proteomes" id="UP000032735">
    <property type="component" value="Chromosome"/>
</dbReference>
<name>A0A068R3T0_9GAMM</name>
<feature type="transmembrane region" description="Helical" evidence="1">
    <location>
        <begin position="41"/>
        <end position="59"/>
    </location>
</feature>
<dbReference type="GO" id="GO:0043164">
    <property type="term" value="P:Gram-negative-bacterium-type cell wall biogenesis"/>
    <property type="evidence" value="ECO:0007669"/>
    <property type="project" value="TreeGrafter"/>
</dbReference>
<keyword evidence="4" id="KW-1185">Reference proteome</keyword>
<dbReference type="KEGG" id="xpo:XPG1_2193"/>
<dbReference type="PANTHER" id="PTHR30336">
    <property type="entry name" value="INNER MEMBRANE PROTEIN, PROBABLE PERMEASE"/>
    <property type="match status" value="1"/>
</dbReference>
<dbReference type="HOGENOM" id="CLU_053514_0_0_6"/>
<organism evidence="3 4">
    <name type="scientific">Xenorhabdus poinarii G6</name>
    <dbReference type="NCBI Taxonomy" id="1354304"/>
    <lineage>
        <taxon>Bacteria</taxon>
        <taxon>Pseudomonadati</taxon>
        <taxon>Pseudomonadota</taxon>
        <taxon>Gammaproteobacteria</taxon>
        <taxon>Enterobacterales</taxon>
        <taxon>Morganellaceae</taxon>
        <taxon>Xenorhabdus</taxon>
    </lineage>
</organism>
<proteinExistence type="predicted"/>
<feature type="domain" description="DUF218" evidence="2">
    <location>
        <begin position="112"/>
        <end position="273"/>
    </location>
</feature>
<sequence>MLFLLKKYIGSLLMPLPLIIIVSFTALLLLWFTRWQKTGKALLSLSWLALLLLSLQPIADKLLLPVEGKYVQRYEPETPFIPAPITPLTTASIINTVASKPITSGSKIPVKYIVVLGGGFTYNPHWAPSANLMNNSLPRVAEGIRLYHLIPGAKIIFTGGKGVNAISSAEIAAMVAQSMGIPVEDTLALKNPVDTEEEAAEVAKVIGTQPFILVTSANHMERAISFFEQHGLHPIAGPANQLAITTPLYSWEKYIPSSYYLSHTERAWYETLGRVWQAIKPINNPNSV</sequence>
<keyword evidence="1" id="KW-0472">Membrane</keyword>
<dbReference type="EMBL" id="FO704551">
    <property type="protein sequence ID" value="CDG21848.1"/>
    <property type="molecule type" value="Genomic_DNA"/>
</dbReference>
<keyword evidence="1" id="KW-0812">Transmembrane</keyword>
<dbReference type="STRING" id="1354304.XPG1_2193"/>
<dbReference type="InterPro" id="IPR003848">
    <property type="entry name" value="DUF218"/>
</dbReference>
<evidence type="ECO:0000313" key="3">
    <source>
        <dbReference type="EMBL" id="CDG21848.1"/>
    </source>
</evidence>
<evidence type="ECO:0000259" key="2">
    <source>
        <dbReference type="Pfam" id="PF02698"/>
    </source>
</evidence>
<dbReference type="GO" id="GO:0000270">
    <property type="term" value="P:peptidoglycan metabolic process"/>
    <property type="evidence" value="ECO:0007669"/>
    <property type="project" value="TreeGrafter"/>
</dbReference>
<dbReference type="PANTHER" id="PTHR30336:SF4">
    <property type="entry name" value="ENVELOPE BIOGENESIS FACTOR ELYC"/>
    <property type="match status" value="1"/>
</dbReference>
<evidence type="ECO:0000313" key="4">
    <source>
        <dbReference type="Proteomes" id="UP000032735"/>
    </source>
</evidence>
<dbReference type="Pfam" id="PF02698">
    <property type="entry name" value="DUF218"/>
    <property type="match status" value="1"/>
</dbReference>
<dbReference type="InterPro" id="IPR051599">
    <property type="entry name" value="Cell_Envelope_Assoc"/>
</dbReference>
<dbReference type="AlphaFoldDB" id="A0A068R3T0"/>
<reference evidence="3 4" key="1">
    <citation type="submission" date="2013-07" db="EMBL/GenBank/DDBJ databases">
        <authorList>
            <person name="Genoscope - CEA"/>
        </authorList>
    </citation>
    <scope>NUCLEOTIDE SEQUENCE [LARGE SCALE GENOMIC DNA]</scope>
    <source>
        <strain evidence="3 4">G6</strain>
    </source>
</reference>
<dbReference type="NCBIfam" id="NF007794">
    <property type="entry name" value="PRK10494.1"/>
    <property type="match status" value="1"/>
</dbReference>
<evidence type="ECO:0000256" key="1">
    <source>
        <dbReference type="SAM" id="Phobius"/>
    </source>
</evidence>
<dbReference type="CDD" id="cd06259">
    <property type="entry name" value="YdcF-like"/>
    <property type="match status" value="1"/>
</dbReference>
<feature type="transmembrane region" description="Helical" evidence="1">
    <location>
        <begin position="12"/>
        <end position="32"/>
    </location>
</feature>
<dbReference type="GO" id="GO:0005886">
    <property type="term" value="C:plasma membrane"/>
    <property type="evidence" value="ECO:0007669"/>
    <property type="project" value="TreeGrafter"/>
</dbReference>